<proteinExistence type="predicted"/>
<feature type="transmembrane region" description="Helical" evidence="1">
    <location>
        <begin position="141"/>
        <end position="164"/>
    </location>
</feature>
<accession>A0A918LC69</accession>
<dbReference type="EMBL" id="BMRB01000002">
    <property type="protein sequence ID" value="GGS28527.1"/>
    <property type="molecule type" value="Genomic_DNA"/>
</dbReference>
<name>A0A918LC69_9PSEU</name>
<keyword evidence="1" id="KW-0472">Membrane</keyword>
<dbReference type="RefSeq" id="WP_229786804.1">
    <property type="nucleotide sequence ID" value="NZ_BMRB01000002.1"/>
</dbReference>
<keyword evidence="1" id="KW-1133">Transmembrane helix</keyword>
<dbReference type="Proteomes" id="UP000660680">
    <property type="component" value="Unassembled WGS sequence"/>
</dbReference>
<comment type="caution">
    <text evidence="2">The sequence shown here is derived from an EMBL/GenBank/DDBJ whole genome shotgun (WGS) entry which is preliminary data.</text>
</comment>
<evidence type="ECO:0000313" key="2">
    <source>
        <dbReference type="EMBL" id="GGS28527.1"/>
    </source>
</evidence>
<gene>
    <name evidence="2" type="ORF">GCM10010171_22030</name>
</gene>
<evidence type="ECO:0000313" key="3">
    <source>
        <dbReference type="Proteomes" id="UP000660680"/>
    </source>
</evidence>
<feature type="transmembrane region" description="Helical" evidence="1">
    <location>
        <begin position="53"/>
        <end position="77"/>
    </location>
</feature>
<sequence>MSTSPWITAVPADARVTGLSLRRWIGVVTAAEFGGFLLPAAVGAITADAAAGVAVPALVAAGAVEGAALGLGQAAVLRAVVPGLSVPRWVGATAAAAAVAYLLGLLPSILLSPWALTGLAALPLTIGFAQWLVLRRHVRRSAGWIAVTAMAWVAGLAAFLAIATPLWHEGQAVAETVAVGAVAGLAMAAIVAMITGLGLREILR</sequence>
<keyword evidence="3" id="KW-1185">Reference proteome</keyword>
<dbReference type="AlphaFoldDB" id="A0A918LC69"/>
<reference evidence="2" key="2">
    <citation type="submission" date="2020-09" db="EMBL/GenBank/DDBJ databases">
        <authorList>
            <person name="Sun Q."/>
            <person name="Ohkuma M."/>
        </authorList>
    </citation>
    <scope>NUCLEOTIDE SEQUENCE</scope>
    <source>
        <strain evidence="2">JCM 3276</strain>
    </source>
</reference>
<feature type="transmembrane region" description="Helical" evidence="1">
    <location>
        <begin position="115"/>
        <end position="134"/>
    </location>
</feature>
<organism evidence="2 3">
    <name type="scientific">Actinokineospora fastidiosa</name>
    <dbReference type="NCBI Taxonomy" id="1816"/>
    <lineage>
        <taxon>Bacteria</taxon>
        <taxon>Bacillati</taxon>
        <taxon>Actinomycetota</taxon>
        <taxon>Actinomycetes</taxon>
        <taxon>Pseudonocardiales</taxon>
        <taxon>Pseudonocardiaceae</taxon>
        <taxon>Actinokineospora</taxon>
    </lineage>
</organism>
<reference evidence="2" key="1">
    <citation type="journal article" date="2014" name="Int. J. Syst. Evol. Microbiol.">
        <title>Complete genome sequence of Corynebacterium casei LMG S-19264T (=DSM 44701T), isolated from a smear-ripened cheese.</title>
        <authorList>
            <consortium name="US DOE Joint Genome Institute (JGI-PGF)"/>
            <person name="Walter F."/>
            <person name="Albersmeier A."/>
            <person name="Kalinowski J."/>
            <person name="Ruckert C."/>
        </authorList>
    </citation>
    <scope>NUCLEOTIDE SEQUENCE</scope>
    <source>
        <strain evidence="2">JCM 3276</strain>
    </source>
</reference>
<feature type="transmembrane region" description="Helical" evidence="1">
    <location>
        <begin position="24"/>
        <end position="47"/>
    </location>
</feature>
<feature type="transmembrane region" description="Helical" evidence="1">
    <location>
        <begin position="176"/>
        <end position="199"/>
    </location>
</feature>
<protein>
    <submittedName>
        <fullName evidence="2">Uncharacterized protein</fullName>
    </submittedName>
</protein>
<feature type="transmembrane region" description="Helical" evidence="1">
    <location>
        <begin position="89"/>
        <end position="109"/>
    </location>
</feature>
<evidence type="ECO:0000256" key="1">
    <source>
        <dbReference type="SAM" id="Phobius"/>
    </source>
</evidence>
<keyword evidence="1" id="KW-0812">Transmembrane</keyword>